<dbReference type="SUPFAM" id="SSF48264">
    <property type="entry name" value="Cytochrome P450"/>
    <property type="match status" value="1"/>
</dbReference>
<evidence type="ECO:0000313" key="9">
    <source>
        <dbReference type="EMBL" id="ATL28109.1"/>
    </source>
</evidence>
<evidence type="ECO:0000256" key="6">
    <source>
        <dbReference type="ARBA" id="ARBA00023033"/>
    </source>
</evidence>
<dbReference type="Pfam" id="PF00067">
    <property type="entry name" value="p450"/>
    <property type="match status" value="1"/>
</dbReference>
<accession>A0A291Q8T4</accession>
<dbReference type="RefSeq" id="WP_098242823.1">
    <property type="nucleotide sequence ID" value="NZ_CP022685.1"/>
</dbReference>
<reference evidence="9 10" key="1">
    <citation type="submission" date="2017-08" db="EMBL/GenBank/DDBJ databases">
        <title>Complete Genome Sequence of Streptomyces formicae KY5, the formicamycin producer.</title>
        <authorList>
            <person name="Holmes N.A."/>
            <person name="Devine R."/>
            <person name="Qin Z."/>
            <person name="Seipke R.F."/>
            <person name="Wilkinson B."/>
            <person name="Hutchings M.I."/>
        </authorList>
    </citation>
    <scope>NUCLEOTIDE SEQUENCE [LARGE SCALE GENOMIC DNA]</scope>
    <source>
        <strain evidence="9 10">KY5</strain>
    </source>
</reference>
<organism evidence="9 10">
    <name type="scientific">Streptomyces formicae</name>
    <dbReference type="NCBI Taxonomy" id="1616117"/>
    <lineage>
        <taxon>Bacteria</taxon>
        <taxon>Bacillati</taxon>
        <taxon>Actinomycetota</taxon>
        <taxon>Actinomycetes</taxon>
        <taxon>Kitasatosporales</taxon>
        <taxon>Streptomycetaceae</taxon>
        <taxon>Streptomyces</taxon>
    </lineage>
</organism>
<keyword evidence="2 7" id="KW-0349">Heme</keyword>
<evidence type="ECO:0000313" key="10">
    <source>
        <dbReference type="Proteomes" id="UP000221011"/>
    </source>
</evidence>
<keyword evidence="10" id="KW-1185">Reference proteome</keyword>
<keyword evidence="6 7" id="KW-0503">Monooxygenase</keyword>
<dbReference type="FunFam" id="1.10.630.10:FF:000018">
    <property type="entry name" value="Cytochrome P450 monooxygenase"/>
    <property type="match status" value="1"/>
</dbReference>
<dbReference type="KEGG" id="sfk:KY5_3091c"/>
<dbReference type="GO" id="GO:0004497">
    <property type="term" value="F:monooxygenase activity"/>
    <property type="evidence" value="ECO:0007669"/>
    <property type="project" value="UniProtKB-KW"/>
</dbReference>
<feature type="region of interest" description="Disordered" evidence="8">
    <location>
        <begin position="1"/>
        <end position="24"/>
    </location>
</feature>
<keyword evidence="3 7" id="KW-0479">Metal-binding</keyword>
<dbReference type="PRINTS" id="PR00359">
    <property type="entry name" value="BP450"/>
</dbReference>
<dbReference type="PANTHER" id="PTHR46696:SF1">
    <property type="entry name" value="CYTOCHROME P450 YJIB-RELATED"/>
    <property type="match status" value="1"/>
</dbReference>
<evidence type="ECO:0000256" key="3">
    <source>
        <dbReference type="ARBA" id="ARBA00022723"/>
    </source>
</evidence>
<dbReference type="GO" id="GO:0005506">
    <property type="term" value="F:iron ion binding"/>
    <property type="evidence" value="ECO:0007669"/>
    <property type="project" value="InterPro"/>
</dbReference>
<keyword evidence="5 7" id="KW-0408">Iron</keyword>
<evidence type="ECO:0000256" key="5">
    <source>
        <dbReference type="ARBA" id="ARBA00023004"/>
    </source>
</evidence>
<dbReference type="CDD" id="cd11030">
    <property type="entry name" value="CYP105-like"/>
    <property type="match status" value="1"/>
</dbReference>
<dbReference type="Gene3D" id="1.10.630.10">
    <property type="entry name" value="Cytochrome P450"/>
    <property type="match status" value="1"/>
</dbReference>
<dbReference type="AlphaFoldDB" id="A0A291Q8T4"/>
<dbReference type="EMBL" id="CP022685">
    <property type="protein sequence ID" value="ATL28109.1"/>
    <property type="molecule type" value="Genomic_DNA"/>
</dbReference>
<dbReference type="InterPro" id="IPR001128">
    <property type="entry name" value="Cyt_P450"/>
</dbReference>
<dbReference type="PANTHER" id="PTHR46696">
    <property type="entry name" value="P450, PUTATIVE (EUROFUNG)-RELATED"/>
    <property type="match status" value="1"/>
</dbReference>
<evidence type="ECO:0000256" key="8">
    <source>
        <dbReference type="SAM" id="MobiDB-lite"/>
    </source>
</evidence>
<gene>
    <name evidence="9" type="ORF">KY5_3091c</name>
</gene>
<dbReference type="InterPro" id="IPR017972">
    <property type="entry name" value="Cyt_P450_CS"/>
</dbReference>
<sequence length="410" mass="45361">MSSTVPATPNGLPAERDAGPFVPPSGITRLRESRPVSPVLFPDGHEGWFVSGYEAVRRLIADDRFSSRQDIDIIHIPYEMTGMAAPTEPSPQLPGVFIAMDPPEHTRLRRKLIGAFTVKRMKQLEEGIVEITERQLDELERLTPPVDLVKEFALPVPALVICELLGVPHADRAAFQGNSARFMEKDVTLDEKVAAYEGMTSFLSRLVTDKRAEPGDDILSDLTRDDDLTIEELTGIAFLLLLAGHETTANMVSLGTFALLENPEQLAELRAAPELMPDAVEELLRYLSVADIFYRVATEDIELCGETIPKGSTVVASLLAANHDPARFENPDTLDIHRKARGHTAFGHGVHQCLGQQLARIEMRAGFEGLFRRFPTLELAVPADEVRLRTDMNIYGVHELPVTWTTGTAR</sequence>
<evidence type="ECO:0000256" key="4">
    <source>
        <dbReference type="ARBA" id="ARBA00023002"/>
    </source>
</evidence>
<dbReference type="InterPro" id="IPR036396">
    <property type="entry name" value="Cyt_P450_sf"/>
</dbReference>
<evidence type="ECO:0000256" key="1">
    <source>
        <dbReference type="ARBA" id="ARBA00010617"/>
    </source>
</evidence>
<comment type="similarity">
    <text evidence="1 7">Belongs to the cytochrome P450 family.</text>
</comment>
<dbReference type="Proteomes" id="UP000221011">
    <property type="component" value="Chromosome"/>
</dbReference>
<keyword evidence="4 7" id="KW-0560">Oxidoreductase</keyword>
<protein>
    <submittedName>
        <fullName evidence="9">Putative cytochrome P450 hydroxylase</fullName>
    </submittedName>
</protein>
<dbReference type="GO" id="GO:0020037">
    <property type="term" value="F:heme binding"/>
    <property type="evidence" value="ECO:0007669"/>
    <property type="project" value="InterPro"/>
</dbReference>
<evidence type="ECO:0000256" key="7">
    <source>
        <dbReference type="RuleBase" id="RU000461"/>
    </source>
</evidence>
<dbReference type="PROSITE" id="PS00086">
    <property type="entry name" value="CYTOCHROME_P450"/>
    <property type="match status" value="1"/>
</dbReference>
<evidence type="ECO:0000256" key="2">
    <source>
        <dbReference type="ARBA" id="ARBA00022617"/>
    </source>
</evidence>
<dbReference type="InterPro" id="IPR002397">
    <property type="entry name" value="Cyt_P450_B"/>
</dbReference>
<name>A0A291Q8T4_9ACTN</name>
<proteinExistence type="inferred from homology"/>
<dbReference type="GO" id="GO:0016705">
    <property type="term" value="F:oxidoreductase activity, acting on paired donors, with incorporation or reduction of molecular oxygen"/>
    <property type="evidence" value="ECO:0007669"/>
    <property type="project" value="InterPro"/>
</dbReference>
<dbReference type="PRINTS" id="PR00385">
    <property type="entry name" value="P450"/>
</dbReference>